<evidence type="ECO:0000313" key="2">
    <source>
        <dbReference type="EMBL" id="HII75272.1"/>
    </source>
</evidence>
<name>A0A832TG52_9CREN</name>
<reference evidence="2" key="1">
    <citation type="journal article" date="2020" name="bioRxiv">
        <title>A rank-normalized archaeal taxonomy based on genome phylogeny resolves widespread incomplete and uneven classifications.</title>
        <authorList>
            <person name="Rinke C."/>
            <person name="Chuvochina M."/>
            <person name="Mussig A.J."/>
            <person name="Chaumeil P.-A."/>
            <person name="Waite D.W."/>
            <person name="Whitman W.B."/>
            <person name="Parks D.H."/>
            <person name="Hugenholtz P."/>
        </authorList>
    </citation>
    <scope>NUCLEOTIDE SEQUENCE</scope>
    <source>
        <strain evidence="2">UBA8838</strain>
    </source>
</reference>
<sequence>MPTATLPPNVTSLPYYGPVYLSQQTGVQEGVLISFILITIAISLLSFTLFDVFRSMKKLKRKPRL</sequence>
<dbReference type="Proteomes" id="UP000646844">
    <property type="component" value="Unassembled WGS sequence"/>
</dbReference>
<proteinExistence type="predicted"/>
<gene>
    <name evidence="2" type="ORF">HA332_13130</name>
</gene>
<protein>
    <submittedName>
        <fullName evidence="2">Uncharacterized protein</fullName>
    </submittedName>
</protein>
<evidence type="ECO:0000256" key="1">
    <source>
        <dbReference type="SAM" id="Phobius"/>
    </source>
</evidence>
<accession>A0A832TG52</accession>
<keyword evidence="1" id="KW-1133">Transmembrane helix</keyword>
<dbReference type="EMBL" id="DUJO01000057">
    <property type="protein sequence ID" value="HII75272.1"/>
    <property type="molecule type" value="Genomic_DNA"/>
</dbReference>
<keyword evidence="1" id="KW-0472">Membrane</keyword>
<dbReference type="AlphaFoldDB" id="A0A832TG52"/>
<keyword evidence="1" id="KW-0812">Transmembrane</keyword>
<dbReference type="RefSeq" id="WP_052846843.1">
    <property type="nucleotide sequence ID" value="NZ_BAABQO010000009.1"/>
</dbReference>
<dbReference type="GeneID" id="25400438"/>
<comment type="caution">
    <text evidence="2">The sequence shown here is derived from an EMBL/GenBank/DDBJ whole genome shotgun (WGS) entry which is preliminary data.</text>
</comment>
<organism evidence="2 3">
    <name type="scientific">Sulfurisphaera tokodaii</name>
    <dbReference type="NCBI Taxonomy" id="111955"/>
    <lineage>
        <taxon>Archaea</taxon>
        <taxon>Thermoproteota</taxon>
        <taxon>Thermoprotei</taxon>
        <taxon>Sulfolobales</taxon>
        <taxon>Sulfolobaceae</taxon>
        <taxon>Sulfurisphaera</taxon>
    </lineage>
</organism>
<evidence type="ECO:0000313" key="3">
    <source>
        <dbReference type="Proteomes" id="UP000646844"/>
    </source>
</evidence>
<feature type="transmembrane region" description="Helical" evidence="1">
    <location>
        <begin position="31"/>
        <end position="53"/>
    </location>
</feature>